<evidence type="ECO:0000256" key="1">
    <source>
        <dbReference type="ARBA" id="ARBA00022723"/>
    </source>
</evidence>
<keyword evidence="3" id="KW-0862">Zinc</keyword>
<name>A0AAD8YFY2_9STRA</name>
<dbReference type="InterPro" id="IPR053238">
    <property type="entry name" value="RING-H2_zinc_finger"/>
</dbReference>
<dbReference type="AlphaFoldDB" id="A0AAD8YFY2"/>
<feature type="domain" description="RING-type" evidence="6">
    <location>
        <begin position="373"/>
        <end position="419"/>
    </location>
</feature>
<reference evidence="7" key="1">
    <citation type="submission" date="2023-06" db="EMBL/GenBank/DDBJ databases">
        <title>Survivors Of The Sea: Transcriptome response of Skeletonema marinoi to long-term dormancy.</title>
        <authorList>
            <person name="Pinder M.I.M."/>
            <person name="Kourtchenko O."/>
            <person name="Robertson E.K."/>
            <person name="Larsson T."/>
            <person name="Maumus F."/>
            <person name="Osuna-Cruz C.M."/>
            <person name="Vancaester E."/>
            <person name="Stenow R."/>
            <person name="Vandepoele K."/>
            <person name="Ploug H."/>
            <person name="Bruchert V."/>
            <person name="Godhe A."/>
            <person name="Topel M."/>
        </authorList>
    </citation>
    <scope>NUCLEOTIDE SEQUENCE</scope>
    <source>
        <strain evidence="7">R05AC</strain>
    </source>
</reference>
<evidence type="ECO:0000256" key="3">
    <source>
        <dbReference type="ARBA" id="ARBA00022833"/>
    </source>
</evidence>
<dbReference type="SUPFAM" id="SSF57850">
    <property type="entry name" value="RING/U-box"/>
    <property type="match status" value="1"/>
</dbReference>
<feature type="region of interest" description="Disordered" evidence="5">
    <location>
        <begin position="190"/>
        <end position="210"/>
    </location>
</feature>
<proteinExistence type="predicted"/>
<organism evidence="7 8">
    <name type="scientific">Skeletonema marinoi</name>
    <dbReference type="NCBI Taxonomy" id="267567"/>
    <lineage>
        <taxon>Eukaryota</taxon>
        <taxon>Sar</taxon>
        <taxon>Stramenopiles</taxon>
        <taxon>Ochrophyta</taxon>
        <taxon>Bacillariophyta</taxon>
        <taxon>Coscinodiscophyceae</taxon>
        <taxon>Thalassiosirophycidae</taxon>
        <taxon>Thalassiosirales</taxon>
        <taxon>Skeletonemataceae</taxon>
        <taxon>Skeletonema</taxon>
        <taxon>Skeletonema marinoi-dohrnii complex</taxon>
    </lineage>
</organism>
<dbReference type="PANTHER" id="PTHR14155">
    <property type="entry name" value="RING FINGER DOMAIN-CONTAINING"/>
    <property type="match status" value="1"/>
</dbReference>
<feature type="region of interest" description="Disordered" evidence="5">
    <location>
        <begin position="117"/>
        <end position="164"/>
    </location>
</feature>
<feature type="compositionally biased region" description="Low complexity" evidence="5">
    <location>
        <begin position="140"/>
        <end position="155"/>
    </location>
</feature>
<evidence type="ECO:0000256" key="2">
    <source>
        <dbReference type="ARBA" id="ARBA00022771"/>
    </source>
</evidence>
<keyword evidence="2 4" id="KW-0863">Zinc-finger</keyword>
<dbReference type="InterPro" id="IPR013083">
    <property type="entry name" value="Znf_RING/FYVE/PHD"/>
</dbReference>
<keyword evidence="1" id="KW-0479">Metal-binding</keyword>
<evidence type="ECO:0000313" key="8">
    <source>
        <dbReference type="Proteomes" id="UP001224775"/>
    </source>
</evidence>
<evidence type="ECO:0000256" key="5">
    <source>
        <dbReference type="SAM" id="MobiDB-lite"/>
    </source>
</evidence>
<sequence>MFGESANFEKAEAEANNANMQPFTMNSRNLHSLFNDNPPNTAHGNLRMGNSTTDHYHRPAAGAGGIKDQAKAATVGDTTLGGQTDNQTLSFTLIFLSLMVVYIGFCCHYRKVKVRRSYDDSAHSQNANNNNNRQRRQRDNQAVLDESSSAANRAAADSEEQRKLEERKVRIGEVLWTRLIVDDEDEEGGHVAEPYLNVNGGGGDEENQVNANDDKIHEKSDLVDEEMGSEAAVVVGKTLAQDEDAPSGALATKQEEDEEAPYEETTIATVPSSSEETISTIPSNVPTIGTSPSSSTAVAPSTPPSSPFRKYADALSCNNCHHHATNYCNNQHINCNNDATTSSSPANSKSTSNNSSLTTITLSDIQQTYGDECNICLSTFQVGDRAAWSKHHFNGCVHVFHDECMKRWLLVRDGCPICRRLYLGEGTMKKGLVPTPQDDDGGGVDNDDGEGESGRDLESGGGGMGNAAIITVEEE</sequence>
<dbReference type="Proteomes" id="UP001224775">
    <property type="component" value="Unassembled WGS sequence"/>
</dbReference>
<dbReference type="GO" id="GO:0008270">
    <property type="term" value="F:zinc ion binding"/>
    <property type="evidence" value="ECO:0007669"/>
    <property type="project" value="UniProtKB-KW"/>
</dbReference>
<dbReference type="EMBL" id="JATAAI010000005">
    <property type="protein sequence ID" value="KAK1745382.1"/>
    <property type="molecule type" value="Genomic_DNA"/>
</dbReference>
<feature type="compositionally biased region" description="Low complexity" evidence="5">
    <location>
        <begin position="271"/>
        <end position="283"/>
    </location>
</feature>
<evidence type="ECO:0000256" key="4">
    <source>
        <dbReference type="PROSITE-ProRule" id="PRU00175"/>
    </source>
</evidence>
<protein>
    <recommendedName>
        <fullName evidence="6">RING-type domain-containing protein</fullName>
    </recommendedName>
</protein>
<evidence type="ECO:0000313" key="7">
    <source>
        <dbReference type="EMBL" id="KAK1745382.1"/>
    </source>
</evidence>
<keyword evidence="8" id="KW-1185">Reference proteome</keyword>
<accession>A0AAD8YFY2</accession>
<evidence type="ECO:0000259" key="6">
    <source>
        <dbReference type="PROSITE" id="PS50089"/>
    </source>
</evidence>
<feature type="compositionally biased region" description="Acidic residues" evidence="5">
    <location>
        <begin position="437"/>
        <end position="451"/>
    </location>
</feature>
<feature type="compositionally biased region" description="Polar residues" evidence="5">
    <location>
        <begin position="20"/>
        <end position="53"/>
    </location>
</feature>
<feature type="compositionally biased region" description="Low complexity" evidence="5">
    <location>
        <begin position="290"/>
        <end position="300"/>
    </location>
</feature>
<dbReference type="PANTHER" id="PTHR14155:SF627">
    <property type="entry name" value="OS06G0192800 PROTEIN"/>
    <property type="match status" value="1"/>
</dbReference>
<dbReference type="CDD" id="cd16448">
    <property type="entry name" value="RING-H2"/>
    <property type="match status" value="1"/>
</dbReference>
<feature type="region of interest" description="Disordered" evidence="5">
    <location>
        <begin position="1"/>
        <end position="68"/>
    </location>
</feature>
<feature type="region of interest" description="Disordered" evidence="5">
    <location>
        <begin position="429"/>
        <end position="475"/>
    </location>
</feature>
<comment type="caution">
    <text evidence="7">The sequence shown here is derived from an EMBL/GenBank/DDBJ whole genome shotgun (WGS) entry which is preliminary data.</text>
</comment>
<dbReference type="InterPro" id="IPR001841">
    <property type="entry name" value="Znf_RING"/>
</dbReference>
<feature type="region of interest" description="Disordered" evidence="5">
    <location>
        <begin position="239"/>
        <end position="305"/>
    </location>
</feature>
<dbReference type="Gene3D" id="3.30.40.10">
    <property type="entry name" value="Zinc/RING finger domain, C3HC4 (zinc finger)"/>
    <property type="match status" value="1"/>
</dbReference>
<gene>
    <name evidence="7" type="ORF">QTG54_003306</name>
</gene>
<dbReference type="Pfam" id="PF13639">
    <property type="entry name" value="zf-RING_2"/>
    <property type="match status" value="1"/>
</dbReference>
<dbReference type="PROSITE" id="PS50089">
    <property type="entry name" value="ZF_RING_2"/>
    <property type="match status" value="1"/>
</dbReference>